<keyword evidence="2" id="KW-0732">Signal</keyword>
<evidence type="ECO:0000256" key="2">
    <source>
        <dbReference type="SAM" id="SignalP"/>
    </source>
</evidence>
<protein>
    <submittedName>
        <fullName evidence="4 5">Uncharacterized protein</fullName>
    </submittedName>
</protein>
<dbReference type="WBParaSite" id="SSTP_0000494100.1">
    <property type="protein sequence ID" value="SSTP_0000494100.1"/>
    <property type="gene ID" value="SSTP_0000494100"/>
</dbReference>
<evidence type="ECO:0000313" key="4">
    <source>
        <dbReference type="WBParaSite" id="SSTP_0000494100.1"/>
    </source>
</evidence>
<reference evidence="4" key="1">
    <citation type="submission" date="2015-08" db="UniProtKB">
        <authorList>
            <consortium name="WormBaseParasite"/>
        </authorList>
    </citation>
    <scope>IDENTIFICATION</scope>
</reference>
<keyword evidence="3" id="KW-1185">Reference proteome</keyword>
<dbReference type="AlphaFoldDB" id="A0A0K0E609"/>
<name>A0A0K0E609_STRER</name>
<dbReference type="WBParaSite" id="TCONS_00012612.p1">
    <property type="protein sequence ID" value="TCONS_00012612.p1"/>
    <property type="gene ID" value="XLOC_008276"/>
</dbReference>
<feature type="chain" id="PRO_5005327756" evidence="2">
    <location>
        <begin position="21"/>
        <end position="205"/>
    </location>
</feature>
<evidence type="ECO:0000313" key="3">
    <source>
        <dbReference type="Proteomes" id="UP000035681"/>
    </source>
</evidence>
<dbReference type="Proteomes" id="UP000035681">
    <property type="component" value="Unplaced"/>
</dbReference>
<feature type="region of interest" description="Disordered" evidence="1">
    <location>
        <begin position="23"/>
        <end position="58"/>
    </location>
</feature>
<sequence>MKNIIFSLILITLIVAFATAREDNKRKPEQQEKRPGNHQEQQPIGNHENRPERQQEEDDLPKISPAMIESKRHHQQWTGEHWNQNPWNGHYFPTIPNNLNQNWQFPQHFRPHNPSIPTNFNPWYQPYPNHERPPFHSYNFADKYAYEYFQKNGYTARSALVFCTNPHINYIINYSRSLKQFCRKIRKNYGGGDVPTYPKTPQESL</sequence>
<feature type="compositionally biased region" description="Basic and acidic residues" evidence="1">
    <location>
        <begin position="23"/>
        <end position="37"/>
    </location>
</feature>
<evidence type="ECO:0000313" key="5">
    <source>
        <dbReference type="WBParaSite" id="TCONS_00012612.p1"/>
    </source>
</evidence>
<feature type="signal peptide" evidence="2">
    <location>
        <begin position="1"/>
        <end position="20"/>
    </location>
</feature>
<evidence type="ECO:0000256" key="1">
    <source>
        <dbReference type="SAM" id="MobiDB-lite"/>
    </source>
</evidence>
<proteinExistence type="predicted"/>
<accession>A0A0K0E609</accession>
<dbReference type="STRING" id="6248.A0A0K0E609"/>
<organism evidence="4">
    <name type="scientific">Strongyloides stercoralis</name>
    <name type="common">Threadworm</name>
    <dbReference type="NCBI Taxonomy" id="6248"/>
    <lineage>
        <taxon>Eukaryota</taxon>
        <taxon>Metazoa</taxon>
        <taxon>Ecdysozoa</taxon>
        <taxon>Nematoda</taxon>
        <taxon>Chromadorea</taxon>
        <taxon>Rhabditida</taxon>
        <taxon>Tylenchina</taxon>
        <taxon>Panagrolaimomorpha</taxon>
        <taxon>Strongyloidoidea</taxon>
        <taxon>Strongyloididae</taxon>
        <taxon>Strongyloides</taxon>
    </lineage>
</organism>